<protein>
    <submittedName>
        <fullName evidence="2">Uncharacterized protein</fullName>
    </submittedName>
</protein>
<feature type="transmembrane region" description="Helical" evidence="1">
    <location>
        <begin position="6"/>
        <end position="23"/>
    </location>
</feature>
<reference evidence="2 3" key="1">
    <citation type="submission" date="2015-01" db="EMBL/GenBank/DDBJ databases">
        <title>Evolution of Trichinella species and genotypes.</title>
        <authorList>
            <person name="Korhonen P.K."/>
            <person name="Edoardo P."/>
            <person name="Giuseppe L.R."/>
            <person name="Gasser R.B."/>
        </authorList>
    </citation>
    <scope>NUCLEOTIDE SEQUENCE [LARGE SCALE GENOMIC DNA]</scope>
    <source>
        <strain evidence="2">ISS37</strain>
    </source>
</reference>
<dbReference type="OrthoDB" id="5914549at2759"/>
<evidence type="ECO:0000256" key="1">
    <source>
        <dbReference type="SAM" id="Phobius"/>
    </source>
</evidence>
<evidence type="ECO:0000313" key="2">
    <source>
        <dbReference type="EMBL" id="KRX18460.1"/>
    </source>
</evidence>
<organism evidence="2 3">
    <name type="scientific">Trichinella nelsoni</name>
    <dbReference type="NCBI Taxonomy" id="6336"/>
    <lineage>
        <taxon>Eukaryota</taxon>
        <taxon>Metazoa</taxon>
        <taxon>Ecdysozoa</taxon>
        <taxon>Nematoda</taxon>
        <taxon>Enoplea</taxon>
        <taxon>Dorylaimia</taxon>
        <taxon>Trichinellida</taxon>
        <taxon>Trichinellidae</taxon>
        <taxon>Trichinella</taxon>
    </lineage>
</organism>
<dbReference type="Proteomes" id="UP000054630">
    <property type="component" value="Unassembled WGS sequence"/>
</dbReference>
<keyword evidence="3" id="KW-1185">Reference proteome</keyword>
<gene>
    <name evidence="2" type="ORF">T07_2119</name>
</gene>
<keyword evidence="1" id="KW-1133">Transmembrane helix</keyword>
<proteinExistence type="predicted"/>
<name>A0A0V0RVG7_9BILA</name>
<accession>A0A0V0RVG7</accession>
<dbReference type="AlphaFoldDB" id="A0A0V0RVG7"/>
<dbReference type="EMBL" id="JYDL01000072">
    <property type="protein sequence ID" value="KRX18460.1"/>
    <property type="molecule type" value="Genomic_DNA"/>
</dbReference>
<evidence type="ECO:0000313" key="3">
    <source>
        <dbReference type="Proteomes" id="UP000054630"/>
    </source>
</evidence>
<keyword evidence="1" id="KW-0812">Transmembrane</keyword>
<keyword evidence="1" id="KW-0472">Membrane</keyword>
<comment type="caution">
    <text evidence="2">The sequence shown here is derived from an EMBL/GenBank/DDBJ whole genome shotgun (WGS) entry which is preliminary data.</text>
</comment>
<sequence>MSASNLVIISFLICTIAIINIHGELDILQYAKQTIYASDLKKPDQKFRKVVSVDSSTAAGEDIVSITIHAKETTCAVSQQISIDKVYSKECTVSTRKYEDIECFLTANSNRVGTLKCIYQTKH</sequence>